<keyword evidence="7" id="KW-1185">Reference proteome</keyword>
<dbReference type="GO" id="GO:0016787">
    <property type="term" value="F:hydrolase activity"/>
    <property type="evidence" value="ECO:0007669"/>
    <property type="project" value="UniProtKB-KW"/>
</dbReference>
<dbReference type="Gene3D" id="3.40.50.1820">
    <property type="entry name" value="alpha/beta hydrolase"/>
    <property type="match status" value="1"/>
</dbReference>
<feature type="signal peptide" evidence="3">
    <location>
        <begin position="1"/>
        <end position="25"/>
    </location>
</feature>
<comment type="similarity">
    <text evidence="1">Belongs to the peptidase S33 family.</text>
</comment>
<evidence type="ECO:0000313" key="6">
    <source>
        <dbReference type="EMBL" id="GAX73415.1"/>
    </source>
</evidence>
<evidence type="ECO:0000256" key="3">
    <source>
        <dbReference type="SAM" id="SignalP"/>
    </source>
</evidence>
<dbReference type="Proteomes" id="UP000232323">
    <property type="component" value="Unassembled WGS sequence"/>
</dbReference>
<gene>
    <name evidence="6" type="ORF">CEUSTIGMA_g867.t1</name>
</gene>
<organism evidence="6 7">
    <name type="scientific">Chlamydomonas eustigma</name>
    <dbReference type="NCBI Taxonomy" id="1157962"/>
    <lineage>
        <taxon>Eukaryota</taxon>
        <taxon>Viridiplantae</taxon>
        <taxon>Chlorophyta</taxon>
        <taxon>core chlorophytes</taxon>
        <taxon>Chlorophyceae</taxon>
        <taxon>CS clade</taxon>
        <taxon>Chlamydomonadales</taxon>
        <taxon>Chlamydomonadaceae</taxon>
        <taxon>Chlamydomonas</taxon>
    </lineage>
</organism>
<dbReference type="InterPro" id="IPR013595">
    <property type="entry name" value="Pept_S33_TAP-like_C"/>
</dbReference>
<keyword evidence="2" id="KW-0378">Hydrolase</keyword>
<dbReference type="STRING" id="1157962.A0A250WRE7"/>
<dbReference type="PANTHER" id="PTHR43248:SF25">
    <property type="entry name" value="AB HYDROLASE-1 DOMAIN-CONTAINING PROTEIN-RELATED"/>
    <property type="match status" value="1"/>
</dbReference>
<comment type="caution">
    <text evidence="6">The sequence shown here is derived from an EMBL/GenBank/DDBJ whole genome shotgun (WGS) entry which is preliminary data.</text>
</comment>
<dbReference type="SUPFAM" id="SSF53474">
    <property type="entry name" value="alpha/beta-Hydrolases"/>
    <property type="match status" value="1"/>
</dbReference>
<sequence length="579" mass="63952">MLHMLKMLHLLLLTTIFSLIRLSVCQSSILGPWEPCIPGNAALEINGTGSTAAGERGLVCAHFYVLLDPSDVPEDPHALRSPYIKLFVAKRLADSNMDDSGNTSFPFIFMNFGGPGGDCVDSLVKGAYKNLPASVLDSYDIITFDPRGVGSYVTGSLTCGFKEGFEYMDFVRSLFPSDQRARADYAATRYMTGDAFPSNKTQTEDYWKVWNAVLKQCQKTQGQLMQHMSTADVARDMEELRKQVGQERLNYYGLSYGTLLGATYANIFPNSTGLMVLDGNTDPVPWFNNTGLALAPRLGSDLATAQAFDHFLRLCGGDDYLPTSCIFNGGSYDQTRMKWNQIWTSMEKRGSLYAPLGRFLMNATYYETYDAAQLVSKILGSLRLNPEYENLAVLLQGIWLHLEDPEDSAKLTLPISSRDPTVPLNNVFSNLRYLAVICGESPMSHSKKAYLKQALEETPRSGLFSYPYSAQAYSPCAVWPVQSKFTYTGPWSKDTSNPLLVIGNTYDPSTPYTDSVAMAIDRLARARLLTIKEGTGHLLFGNSSPCAWDVVVAYFANGTVPAFGTSCSLDFVPFRPVIS</sequence>
<dbReference type="InterPro" id="IPR051601">
    <property type="entry name" value="Serine_prot/Carboxylest_S33"/>
</dbReference>
<protein>
    <recommendedName>
        <fullName evidence="8">AB hydrolase-1 domain-containing protein</fullName>
    </recommendedName>
</protein>
<dbReference type="EMBL" id="BEGY01000003">
    <property type="protein sequence ID" value="GAX73415.1"/>
    <property type="molecule type" value="Genomic_DNA"/>
</dbReference>
<dbReference type="InterPro" id="IPR000073">
    <property type="entry name" value="AB_hydrolase_1"/>
</dbReference>
<evidence type="ECO:0000256" key="2">
    <source>
        <dbReference type="ARBA" id="ARBA00022801"/>
    </source>
</evidence>
<reference evidence="6 7" key="1">
    <citation type="submission" date="2017-08" db="EMBL/GenBank/DDBJ databases">
        <title>Acidophilic green algal genome provides insights into adaptation to an acidic environment.</title>
        <authorList>
            <person name="Hirooka S."/>
            <person name="Hirose Y."/>
            <person name="Kanesaki Y."/>
            <person name="Higuchi S."/>
            <person name="Fujiwara T."/>
            <person name="Onuma R."/>
            <person name="Era A."/>
            <person name="Ohbayashi R."/>
            <person name="Uzuka A."/>
            <person name="Nozaki H."/>
            <person name="Yoshikawa H."/>
            <person name="Miyagishima S.Y."/>
        </authorList>
    </citation>
    <scope>NUCLEOTIDE SEQUENCE [LARGE SCALE GENOMIC DNA]</scope>
    <source>
        <strain evidence="6 7">NIES-2499</strain>
    </source>
</reference>
<feature type="domain" description="AB hydrolase-1" evidence="4">
    <location>
        <begin position="132"/>
        <end position="293"/>
    </location>
</feature>
<evidence type="ECO:0000259" key="4">
    <source>
        <dbReference type="Pfam" id="PF00561"/>
    </source>
</evidence>
<evidence type="ECO:0000256" key="1">
    <source>
        <dbReference type="ARBA" id="ARBA00010088"/>
    </source>
</evidence>
<dbReference type="AlphaFoldDB" id="A0A250WRE7"/>
<feature type="chain" id="PRO_5012106151" description="AB hydrolase-1 domain-containing protein" evidence="3">
    <location>
        <begin position="26"/>
        <end position="579"/>
    </location>
</feature>
<dbReference type="InterPro" id="IPR029058">
    <property type="entry name" value="AB_hydrolase_fold"/>
</dbReference>
<keyword evidence="3" id="KW-0732">Signal</keyword>
<name>A0A250WRE7_9CHLO</name>
<accession>A0A250WRE7</accession>
<dbReference type="Pfam" id="PF08386">
    <property type="entry name" value="Abhydrolase_4"/>
    <property type="match status" value="1"/>
</dbReference>
<proteinExistence type="inferred from homology"/>
<feature type="domain" description="Peptidase S33 tripeptidyl aminopeptidase-like C-terminal" evidence="5">
    <location>
        <begin position="471"/>
        <end position="567"/>
    </location>
</feature>
<evidence type="ECO:0008006" key="8">
    <source>
        <dbReference type="Google" id="ProtNLM"/>
    </source>
</evidence>
<dbReference type="Pfam" id="PF00561">
    <property type="entry name" value="Abhydrolase_1"/>
    <property type="match status" value="1"/>
</dbReference>
<evidence type="ECO:0000259" key="5">
    <source>
        <dbReference type="Pfam" id="PF08386"/>
    </source>
</evidence>
<dbReference type="OrthoDB" id="425534at2759"/>
<evidence type="ECO:0000313" key="7">
    <source>
        <dbReference type="Proteomes" id="UP000232323"/>
    </source>
</evidence>
<dbReference type="PANTHER" id="PTHR43248">
    <property type="entry name" value="2-SUCCINYL-6-HYDROXY-2,4-CYCLOHEXADIENE-1-CARBOXYLATE SYNTHASE"/>
    <property type="match status" value="1"/>
</dbReference>